<accession>A0A7C3YZZ6</accession>
<dbReference type="EMBL" id="DTMF01000292">
    <property type="protein sequence ID" value="HGF35084.1"/>
    <property type="molecule type" value="Genomic_DNA"/>
</dbReference>
<evidence type="ECO:0000256" key="6">
    <source>
        <dbReference type="ARBA" id="ARBA00023235"/>
    </source>
</evidence>
<comment type="similarity">
    <text evidence="2 7 8">Belongs to the triosephosphate isomerase family.</text>
</comment>
<proteinExistence type="inferred from homology"/>
<dbReference type="InterPro" id="IPR013785">
    <property type="entry name" value="Aldolase_TIM"/>
</dbReference>
<evidence type="ECO:0000256" key="7">
    <source>
        <dbReference type="HAMAP-Rule" id="MF_00147"/>
    </source>
</evidence>
<comment type="pathway">
    <text evidence="7 8">Carbohydrate biosynthesis; gluconeogenesis.</text>
</comment>
<dbReference type="GO" id="GO:0006096">
    <property type="term" value="P:glycolytic process"/>
    <property type="evidence" value="ECO:0007669"/>
    <property type="project" value="UniProtKB-UniRule"/>
</dbReference>
<dbReference type="InterPro" id="IPR022896">
    <property type="entry name" value="TrioseP_Isoase_bac/euk"/>
</dbReference>
<dbReference type="PROSITE" id="PS51440">
    <property type="entry name" value="TIM_2"/>
    <property type="match status" value="1"/>
</dbReference>
<dbReference type="UniPathway" id="UPA00109">
    <property type="reaction ID" value="UER00189"/>
</dbReference>
<feature type="binding site" evidence="7">
    <location>
        <begin position="12"/>
        <end position="14"/>
    </location>
    <ligand>
        <name>substrate</name>
    </ligand>
</feature>
<dbReference type="InterPro" id="IPR000652">
    <property type="entry name" value="Triosephosphate_isomerase"/>
</dbReference>
<evidence type="ECO:0000256" key="1">
    <source>
        <dbReference type="ARBA" id="ARBA00004680"/>
    </source>
</evidence>
<dbReference type="PANTHER" id="PTHR21139:SF42">
    <property type="entry name" value="TRIOSEPHOSPHATE ISOMERASE"/>
    <property type="match status" value="1"/>
</dbReference>
<dbReference type="InterPro" id="IPR035990">
    <property type="entry name" value="TIM_sf"/>
</dbReference>
<dbReference type="SUPFAM" id="SSF51351">
    <property type="entry name" value="Triosephosphate isomerase (TIM)"/>
    <property type="match status" value="1"/>
</dbReference>
<dbReference type="Pfam" id="PF00121">
    <property type="entry name" value="TIM"/>
    <property type="match status" value="1"/>
</dbReference>
<reference evidence="9" key="1">
    <citation type="journal article" date="2020" name="mSystems">
        <title>Genome- and Community-Level Interaction Insights into Carbon Utilization and Element Cycling Functions of Hydrothermarchaeota in Hydrothermal Sediment.</title>
        <authorList>
            <person name="Zhou Z."/>
            <person name="Liu Y."/>
            <person name="Xu W."/>
            <person name="Pan J."/>
            <person name="Luo Z.H."/>
            <person name="Li M."/>
        </authorList>
    </citation>
    <scope>NUCLEOTIDE SEQUENCE [LARGE SCALE GENOMIC DNA]</scope>
    <source>
        <strain evidence="9">SpSt-897</strain>
    </source>
</reference>
<feature type="active site" description="Proton acceptor" evidence="7">
    <location>
        <position position="170"/>
    </location>
</feature>
<sequence>MSKLTPQLIAGNWKMHKTLAEAKALARKIVQGVTPQTRAAVVLAPPYTALSTVAAELAGSKVRLAAQDSFWEEKGAFTGAIAPGMLADVGCTYVIVGHSERRQFFGDTDDTVNRKVKAVLAAGLRPILCVGETLAEREAGRTFTVVETQVRKGLAGFPPAESRRLVIAYEPVWAIGTGKTATPQQAQEVHRLIRELLADTLGTGAVRILYGGSVTPDNAASLLAEPDIDGALVGGASLKAESFLAIIAAAR</sequence>
<keyword evidence="6 7" id="KW-0413">Isomerase</keyword>
<evidence type="ECO:0000256" key="5">
    <source>
        <dbReference type="ARBA" id="ARBA00023152"/>
    </source>
</evidence>
<evidence type="ECO:0000256" key="8">
    <source>
        <dbReference type="RuleBase" id="RU363013"/>
    </source>
</evidence>
<feature type="binding site" evidence="7">
    <location>
        <position position="176"/>
    </location>
    <ligand>
        <name>substrate</name>
    </ligand>
</feature>
<feature type="binding site" evidence="7">
    <location>
        <begin position="234"/>
        <end position="235"/>
    </location>
    <ligand>
        <name>substrate</name>
    </ligand>
</feature>
<dbReference type="PROSITE" id="PS00171">
    <property type="entry name" value="TIM_1"/>
    <property type="match status" value="1"/>
</dbReference>
<keyword evidence="4 7" id="KW-0963">Cytoplasm</keyword>
<dbReference type="GO" id="GO:0006094">
    <property type="term" value="P:gluconeogenesis"/>
    <property type="evidence" value="ECO:0007669"/>
    <property type="project" value="UniProtKB-UniRule"/>
</dbReference>
<feature type="binding site" evidence="7">
    <location>
        <position position="213"/>
    </location>
    <ligand>
        <name>substrate</name>
    </ligand>
</feature>
<dbReference type="GO" id="GO:0019563">
    <property type="term" value="P:glycerol catabolic process"/>
    <property type="evidence" value="ECO:0007669"/>
    <property type="project" value="TreeGrafter"/>
</dbReference>
<comment type="caution">
    <text evidence="9">The sequence shown here is derived from an EMBL/GenBank/DDBJ whole genome shotgun (WGS) entry which is preliminary data.</text>
</comment>
<dbReference type="AlphaFoldDB" id="A0A7C3YZZ6"/>
<keyword evidence="5 7" id="KW-0324">Glycolysis</keyword>
<gene>
    <name evidence="7" type="primary">tpiA</name>
    <name evidence="9" type="ORF">ENW96_12025</name>
</gene>
<evidence type="ECO:0000256" key="2">
    <source>
        <dbReference type="ARBA" id="ARBA00007422"/>
    </source>
</evidence>
<evidence type="ECO:0000313" key="9">
    <source>
        <dbReference type="EMBL" id="HGF35084.1"/>
    </source>
</evidence>
<dbReference type="PANTHER" id="PTHR21139">
    <property type="entry name" value="TRIOSEPHOSPHATE ISOMERASE"/>
    <property type="match status" value="1"/>
</dbReference>
<feature type="active site" description="Electrophile" evidence="7">
    <location>
        <position position="98"/>
    </location>
</feature>
<name>A0A7C3YZZ6_9BACT</name>
<comment type="catalytic activity">
    <reaction evidence="7 8">
        <text>D-glyceraldehyde 3-phosphate = dihydroxyacetone phosphate</text>
        <dbReference type="Rhea" id="RHEA:18585"/>
        <dbReference type="ChEBI" id="CHEBI:57642"/>
        <dbReference type="ChEBI" id="CHEBI:59776"/>
        <dbReference type="EC" id="5.3.1.1"/>
    </reaction>
</comment>
<dbReference type="GO" id="GO:0005829">
    <property type="term" value="C:cytosol"/>
    <property type="evidence" value="ECO:0007669"/>
    <property type="project" value="TreeGrafter"/>
</dbReference>
<organism evidence="9">
    <name type="scientific">Desulfobacca acetoxidans</name>
    <dbReference type="NCBI Taxonomy" id="60893"/>
    <lineage>
        <taxon>Bacteria</taxon>
        <taxon>Pseudomonadati</taxon>
        <taxon>Thermodesulfobacteriota</taxon>
        <taxon>Desulfobaccia</taxon>
        <taxon>Desulfobaccales</taxon>
        <taxon>Desulfobaccaceae</taxon>
        <taxon>Desulfobacca</taxon>
    </lineage>
</organism>
<evidence type="ECO:0000256" key="3">
    <source>
        <dbReference type="ARBA" id="ARBA00022432"/>
    </source>
</evidence>
<dbReference type="InterPro" id="IPR020861">
    <property type="entry name" value="Triosephosphate_isomerase_AS"/>
</dbReference>
<keyword evidence="3 7" id="KW-0312">Gluconeogenesis</keyword>
<comment type="subunit">
    <text evidence="7 8">Homodimer.</text>
</comment>
<dbReference type="NCBIfam" id="TIGR00419">
    <property type="entry name" value="tim"/>
    <property type="match status" value="1"/>
</dbReference>
<comment type="function">
    <text evidence="7">Involved in the gluconeogenesis. Catalyzes stereospecifically the conversion of dihydroxyacetone phosphate (DHAP) to D-glyceraldehyde-3-phosphate (G3P).</text>
</comment>
<dbReference type="FunFam" id="3.20.20.70:FF:000016">
    <property type="entry name" value="Triosephosphate isomerase"/>
    <property type="match status" value="1"/>
</dbReference>
<comment type="subcellular location">
    <subcellularLocation>
        <location evidence="7 8">Cytoplasm</location>
    </subcellularLocation>
</comment>
<protein>
    <recommendedName>
        <fullName evidence="7 8">Triosephosphate isomerase</fullName>
        <shortName evidence="7">TIM</shortName>
        <shortName evidence="7">TPI</shortName>
        <ecNumber evidence="7 8">5.3.1.1</ecNumber>
    </recommendedName>
    <alternativeName>
        <fullName evidence="7">Triose-phosphate isomerase</fullName>
    </alternativeName>
</protein>
<dbReference type="GO" id="GO:0046166">
    <property type="term" value="P:glyceraldehyde-3-phosphate biosynthetic process"/>
    <property type="evidence" value="ECO:0007669"/>
    <property type="project" value="TreeGrafter"/>
</dbReference>
<dbReference type="GO" id="GO:0004807">
    <property type="term" value="F:triose-phosphate isomerase activity"/>
    <property type="evidence" value="ECO:0007669"/>
    <property type="project" value="UniProtKB-UniRule"/>
</dbReference>
<dbReference type="EC" id="5.3.1.1" evidence="7 8"/>
<evidence type="ECO:0000256" key="4">
    <source>
        <dbReference type="ARBA" id="ARBA00022490"/>
    </source>
</evidence>
<dbReference type="CDD" id="cd00311">
    <property type="entry name" value="TIM"/>
    <property type="match status" value="1"/>
</dbReference>
<dbReference type="Gene3D" id="3.20.20.70">
    <property type="entry name" value="Aldolase class I"/>
    <property type="match status" value="1"/>
</dbReference>
<dbReference type="UniPathway" id="UPA00138"/>
<comment type="pathway">
    <text evidence="1 7 8">Carbohydrate degradation; glycolysis; D-glyceraldehyde 3-phosphate from glycerone phosphate: step 1/1.</text>
</comment>
<dbReference type="HAMAP" id="MF_00147_B">
    <property type="entry name" value="TIM_B"/>
    <property type="match status" value="1"/>
</dbReference>